<keyword evidence="3" id="KW-1185">Reference proteome</keyword>
<dbReference type="Proteomes" id="UP000639338">
    <property type="component" value="Unassembled WGS sequence"/>
</dbReference>
<dbReference type="OrthoDB" id="25466at2759"/>
<reference evidence="2 3" key="1">
    <citation type="submission" date="2020-08" db="EMBL/GenBank/DDBJ databases">
        <title>Aphidius gifuensis genome sequencing and assembly.</title>
        <authorList>
            <person name="Du Z."/>
        </authorList>
    </citation>
    <scope>NUCLEOTIDE SEQUENCE [LARGE SCALE GENOMIC DNA]</scope>
    <source>
        <strain evidence="2">YNYX2018</strain>
        <tissue evidence="2">Adults</tissue>
    </source>
</reference>
<feature type="compositionally biased region" description="Basic residues" evidence="1">
    <location>
        <begin position="68"/>
        <end position="77"/>
    </location>
</feature>
<organism evidence="2 3">
    <name type="scientific">Aphidius gifuensis</name>
    <name type="common">Parasitoid wasp</name>
    <dbReference type="NCBI Taxonomy" id="684658"/>
    <lineage>
        <taxon>Eukaryota</taxon>
        <taxon>Metazoa</taxon>
        <taxon>Ecdysozoa</taxon>
        <taxon>Arthropoda</taxon>
        <taxon>Hexapoda</taxon>
        <taxon>Insecta</taxon>
        <taxon>Pterygota</taxon>
        <taxon>Neoptera</taxon>
        <taxon>Endopterygota</taxon>
        <taxon>Hymenoptera</taxon>
        <taxon>Apocrita</taxon>
        <taxon>Ichneumonoidea</taxon>
        <taxon>Braconidae</taxon>
        <taxon>Aphidiinae</taxon>
        <taxon>Aphidius</taxon>
    </lineage>
</organism>
<feature type="region of interest" description="Disordered" evidence="1">
    <location>
        <begin position="170"/>
        <end position="192"/>
    </location>
</feature>
<dbReference type="EMBL" id="JACMRX010000006">
    <property type="protein sequence ID" value="KAF7987247.1"/>
    <property type="molecule type" value="Genomic_DNA"/>
</dbReference>
<feature type="region of interest" description="Disordered" evidence="1">
    <location>
        <begin position="64"/>
        <end position="86"/>
    </location>
</feature>
<evidence type="ECO:0000256" key="1">
    <source>
        <dbReference type="SAM" id="MobiDB-lite"/>
    </source>
</evidence>
<sequence length="226" mass="26284">MGEKAYYRFPSAVSHGSVLTKSIYEEFRSSKDSTADKSWYPSQENFHKDECQDLSNNFSQLHLNFKNNNKKSRRSKNSNKSIRRIDSLSRPKYYTEKFTNDDDKKTSAIDLTPLKPNRYREVTPRLLRLAEPKFWYPTPTNPLGKVPAKALRANASKRILELATPKWRTETISKQDETDRNNSNDKSSQDKSEIKKISLIKNHLSTPLSKVLQSYLDRVYKGPFKN</sequence>
<evidence type="ECO:0000313" key="2">
    <source>
        <dbReference type="EMBL" id="KAF7987247.1"/>
    </source>
</evidence>
<dbReference type="Pfam" id="PF14912">
    <property type="entry name" value="THEG"/>
    <property type="match status" value="1"/>
</dbReference>
<dbReference type="AlphaFoldDB" id="A0A834XK86"/>
<protein>
    <submittedName>
        <fullName evidence="2">Uncharacterized protein</fullName>
    </submittedName>
</protein>
<comment type="caution">
    <text evidence="2">The sequence shown here is derived from an EMBL/GenBank/DDBJ whole genome shotgun (WGS) entry which is preliminary data.</text>
</comment>
<dbReference type="SMART" id="SM00705">
    <property type="entry name" value="THEG"/>
    <property type="match status" value="3"/>
</dbReference>
<dbReference type="InterPro" id="IPR006623">
    <property type="entry name" value="THEG"/>
</dbReference>
<proteinExistence type="predicted"/>
<evidence type="ECO:0000313" key="3">
    <source>
        <dbReference type="Proteomes" id="UP000639338"/>
    </source>
</evidence>
<name>A0A834XK86_APHGI</name>
<accession>A0A834XK86</accession>
<gene>
    <name evidence="2" type="ORF">HCN44_003009</name>
</gene>